<dbReference type="AlphaFoldDB" id="A0A834T8I3"/>
<proteinExistence type="predicted"/>
<keyword evidence="2" id="KW-1185">Reference proteome</keyword>
<sequence length="68" mass="7721">MKNKMTENKGPRKPNGFKRRKLMAEKTAANGYMKVNSTNTRFLGRSAMEAVTSEATELEAQMQVRKRA</sequence>
<reference evidence="1" key="1">
    <citation type="submission" date="2020-09" db="EMBL/GenBank/DDBJ databases">
        <title>Genome-Enabled Discovery of Anthraquinone Biosynthesis in Senna tora.</title>
        <authorList>
            <person name="Kang S.-H."/>
            <person name="Pandey R.P."/>
            <person name="Lee C.-M."/>
            <person name="Sim J.-S."/>
            <person name="Jeong J.-T."/>
            <person name="Choi B.-S."/>
            <person name="Jung M."/>
            <person name="Ginzburg D."/>
            <person name="Zhao K."/>
            <person name="Won S.Y."/>
            <person name="Oh T.-J."/>
            <person name="Yu Y."/>
            <person name="Kim N.-H."/>
            <person name="Lee O.R."/>
            <person name="Lee T.-H."/>
            <person name="Bashyal P."/>
            <person name="Kim T.-S."/>
            <person name="Lee W.-H."/>
            <person name="Kawkins C."/>
            <person name="Kim C.-K."/>
            <person name="Kim J.S."/>
            <person name="Ahn B.O."/>
            <person name="Rhee S.Y."/>
            <person name="Sohng J.K."/>
        </authorList>
    </citation>
    <scope>NUCLEOTIDE SEQUENCE</scope>
    <source>
        <tissue evidence="1">Leaf</tissue>
    </source>
</reference>
<protein>
    <submittedName>
        <fullName evidence="1">Uncharacterized protein</fullName>
    </submittedName>
</protein>
<gene>
    <name evidence="1" type="ORF">G2W53_031030</name>
</gene>
<dbReference type="EMBL" id="JAAIUW010000009">
    <property type="protein sequence ID" value="KAF7817061.1"/>
    <property type="molecule type" value="Genomic_DNA"/>
</dbReference>
<organism evidence="1 2">
    <name type="scientific">Senna tora</name>
    <dbReference type="NCBI Taxonomy" id="362788"/>
    <lineage>
        <taxon>Eukaryota</taxon>
        <taxon>Viridiplantae</taxon>
        <taxon>Streptophyta</taxon>
        <taxon>Embryophyta</taxon>
        <taxon>Tracheophyta</taxon>
        <taxon>Spermatophyta</taxon>
        <taxon>Magnoliopsida</taxon>
        <taxon>eudicotyledons</taxon>
        <taxon>Gunneridae</taxon>
        <taxon>Pentapetalae</taxon>
        <taxon>rosids</taxon>
        <taxon>fabids</taxon>
        <taxon>Fabales</taxon>
        <taxon>Fabaceae</taxon>
        <taxon>Caesalpinioideae</taxon>
        <taxon>Cassia clade</taxon>
        <taxon>Senna</taxon>
    </lineage>
</organism>
<comment type="caution">
    <text evidence="1">The sequence shown here is derived from an EMBL/GenBank/DDBJ whole genome shotgun (WGS) entry which is preliminary data.</text>
</comment>
<accession>A0A834T8I3</accession>
<evidence type="ECO:0000313" key="2">
    <source>
        <dbReference type="Proteomes" id="UP000634136"/>
    </source>
</evidence>
<evidence type="ECO:0000313" key="1">
    <source>
        <dbReference type="EMBL" id="KAF7817061.1"/>
    </source>
</evidence>
<dbReference type="Proteomes" id="UP000634136">
    <property type="component" value="Unassembled WGS sequence"/>
</dbReference>
<name>A0A834T8I3_9FABA</name>